<feature type="compositionally biased region" description="Basic and acidic residues" evidence="1">
    <location>
        <begin position="257"/>
        <end position="267"/>
    </location>
</feature>
<keyword evidence="3" id="KW-1185">Reference proteome</keyword>
<feature type="compositionally biased region" description="Polar residues" evidence="1">
    <location>
        <begin position="404"/>
        <end position="414"/>
    </location>
</feature>
<evidence type="ECO:0000313" key="3">
    <source>
        <dbReference type="Proteomes" id="UP000053424"/>
    </source>
</evidence>
<protein>
    <submittedName>
        <fullName evidence="2">Uncharacterized protein</fullName>
    </submittedName>
</protein>
<reference evidence="2 3" key="1">
    <citation type="submission" date="2014-04" db="EMBL/GenBank/DDBJ databases">
        <authorList>
            <consortium name="DOE Joint Genome Institute"/>
            <person name="Kuo A."/>
            <person name="Gay G."/>
            <person name="Dore J."/>
            <person name="Kohler A."/>
            <person name="Nagy L.G."/>
            <person name="Floudas D."/>
            <person name="Copeland A."/>
            <person name="Barry K.W."/>
            <person name="Cichocki N."/>
            <person name="Veneault-Fourrey C."/>
            <person name="LaButti K."/>
            <person name="Lindquist E.A."/>
            <person name="Lipzen A."/>
            <person name="Lundell T."/>
            <person name="Morin E."/>
            <person name="Murat C."/>
            <person name="Sun H."/>
            <person name="Tunlid A."/>
            <person name="Henrissat B."/>
            <person name="Grigoriev I.V."/>
            <person name="Hibbett D.S."/>
            <person name="Martin F."/>
            <person name="Nordberg H.P."/>
            <person name="Cantor M.N."/>
            <person name="Hua S.X."/>
        </authorList>
    </citation>
    <scope>NUCLEOTIDE SEQUENCE [LARGE SCALE GENOMIC DNA]</scope>
    <source>
        <strain evidence="3">h7</strain>
    </source>
</reference>
<organism evidence="2 3">
    <name type="scientific">Hebeloma cylindrosporum</name>
    <dbReference type="NCBI Taxonomy" id="76867"/>
    <lineage>
        <taxon>Eukaryota</taxon>
        <taxon>Fungi</taxon>
        <taxon>Dikarya</taxon>
        <taxon>Basidiomycota</taxon>
        <taxon>Agaricomycotina</taxon>
        <taxon>Agaricomycetes</taxon>
        <taxon>Agaricomycetidae</taxon>
        <taxon>Agaricales</taxon>
        <taxon>Agaricineae</taxon>
        <taxon>Hymenogastraceae</taxon>
        <taxon>Hebeloma</taxon>
    </lineage>
</organism>
<evidence type="ECO:0000313" key="2">
    <source>
        <dbReference type="EMBL" id="KIM49929.1"/>
    </source>
</evidence>
<feature type="compositionally biased region" description="Acidic residues" evidence="1">
    <location>
        <begin position="416"/>
        <end position="433"/>
    </location>
</feature>
<dbReference type="Proteomes" id="UP000053424">
    <property type="component" value="Unassembled WGS sequence"/>
</dbReference>
<dbReference type="OrthoDB" id="2610860at2759"/>
<dbReference type="AlphaFoldDB" id="A0A0C3D0I8"/>
<proteinExistence type="predicted"/>
<dbReference type="HOGENOM" id="CLU_536431_0_0_1"/>
<gene>
    <name evidence="2" type="ORF">M413DRAFT_22038</name>
</gene>
<feature type="region of interest" description="Disordered" evidence="1">
    <location>
        <begin position="403"/>
        <end position="433"/>
    </location>
</feature>
<feature type="compositionally biased region" description="Basic and acidic residues" evidence="1">
    <location>
        <begin position="300"/>
        <end position="317"/>
    </location>
</feature>
<sequence length="433" mass="48259">MSIDELGFELPGIKSRGYGPYAIANALVHSGRFNIRGCEYHSYGFCAMALQDLVDDLAPTALVIPQFKLDAFTVSHPTSISLTDSISSLPQPNAQGPIPDFVIILVRAILSTTGMPIPRGMRLNSFEHWQNVKIEKIVVSLVAEVKRRLTCSATSLEGFATSLKGRLQEAFVDAIGQATAAFLAHKGTDRLLLLAWSREWYSWRMALRKDFLVKAMPRRQIVSEDEAGEAHEEAEEISESNSGSGALGDPELSSEEEPSRASRSKEAKVPGFYTYKDPLGDVTDKKIPYNANLNPKPKAQKFENKSKGKGKETEKAKPPPKLVFESPVRSGYLVPKMPKKATFRRYIPDDLGEVMEIQRLLTPEDCDNPDLFRFNWSNPILFGTPESKQNWGLIHRFLERENTRTFNPSNVSGNDDSPEDAEDQDDGDQHEDG</sequence>
<feature type="region of interest" description="Disordered" evidence="1">
    <location>
        <begin position="224"/>
        <end position="267"/>
    </location>
</feature>
<feature type="compositionally biased region" description="Acidic residues" evidence="1">
    <location>
        <begin position="224"/>
        <end position="238"/>
    </location>
</feature>
<feature type="region of interest" description="Disordered" evidence="1">
    <location>
        <begin position="286"/>
        <end position="323"/>
    </location>
</feature>
<dbReference type="EMBL" id="KN831768">
    <property type="protein sequence ID" value="KIM49929.1"/>
    <property type="molecule type" value="Genomic_DNA"/>
</dbReference>
<accession>A0A0C3D0I8</accession>
<evidence type="ECO:0000256" key="1">
    <source>
        <dbReference type="SAM" id="MobiDB-lite"/>
    </source>
</evidence>
<reference evidence="3" key="2">
    <citation type="submission" date="2015-01" db="EMBL/GenBank/DDBJ databases">
        <title>Evolutionary Origins and Diversification of the Mycorrhizal Mutualists.</title>
        <authorList>
            <consortium name="DOE Joint Genome Institute"/>
            <consortium name="Mycorrhizal Genomics Consortium"/>
            <person name="Kohler A."/>
            <person name="Kuo A."/>
            <person name="Nagy L.G."/>
            <person name="Floudas D."/>
            <person name="Copeland A."/>
            <person name="Barry K.W."/>
            <person name="Cichocki N."/>
            <person name="Veneault-Fourrey C."/>
            <person name="LaButti K."/>
            <person name="Lindquist E.A."/>
            <person name="Lipzen A."/>
            <person name="Lundell T."/>
            <person name="Morin E."/>
            <person name="Murat C."/>
            <person name="Riley R."/>
            <person name="Ohm R."/>
            <person name="Sun H."/>
            <person name="Tunlid A."/>
            <person name="Henrissat B."/>
            <person name="Grigoriev I.V."/>
            <person name="Hibbett D.S."/>
            <person name="Martin F."/>
        </authorList>
    </citation>
    <scope>NUCLEOTIDE SEQUENCE [LARGE SCALE GENOMIC DNA]</scope>
    <source>
        <strain evidence="3">h7</strain>
    </source>
</reference>
<name>A0A0C3D0I8_HEBCY</name>